<evidence type="ECO:0000256" key="1">
    <source>
        <dbReference type="SAM" id="MobiDB-lite"/>
    </source>
</evidence>
<sequence length="121" mass="12164">MATHASSRGFTFCSCSPPQLLSDSSPPLSKPPTTMSPGGGRAGGAASGRINPPPQGVHPRYIPKRGSVLKGIVRGVLRCFLLASPPAGGPANSGGRRVRPAPAEAGGDGAVARSRGSRPWG</sequence>
<feature type="compositionally biased region" description="Low complexity" evidence="1">
    <location>
        <begin position="14"/>
        <end position="36"/>
    </location>
</feature>
<feature type="compositionally biased region" description="Gly residues" evidence="1">
    <location>
        <begin position="37"/>
        <end position="46"/>
    </location>
</feature>
<protein>
    <submittedName>
        <fullName evidence="2">Uncharacterized protein</fullName>
    </submittedName>
</protein>
<reference evidence="2 3" key="2">
    <citation type="submission" date="2024-10" db="EMBL/GenBank/DDBJ databases">
        <authorList>
            <person name="Ryan C."/>
        </authorList>
    </citation>
    <scope>NUCLEOTIDE SEQUENCE [LARGE SCALE GENOMIC DNA]</scope>
</reference>
<feature type="region of interest" description="Disordered" evidence="1">
    <location>
        <begin position="85"/>
        <end position="121"/>
    </location>
</feature>
<accession>A0ABC9CFL1</accession>
<feature type="compositionally biased region" description="Low complexity" evidence="1">
    <location>
        <begin position="85"/>
        <end position="95"/>
    </location>
</feature>
<reference evidence="3" key="1">
    <citation type="submission" date="2024-06" db="EMBL/GenBank/DDBJ databases">
        <authorList>
            <person name="Ryan C."/>
        </authorList>
    </citation>
    <scope>NUCLEOTIDE SEQUENCE [LARGE SCALE GENOMIC DNA]</scope>
</reference>
<feature type="region of interest" description="Disordered" evidence="1">
    <location>
        <begin position="1"/>
        <end position="62"/>
    </location>
</feature>
<organism evidence="2 3">
    <name type="scientific">Urochloa decumbens</name>
    <dbReference type="NCBI Taxonomy" id="240449"/>
    <lineage>
        <taxon>Eukaryota</taxon>
        <taxon>Viridiplantae</taxon>
        <taxon>Streptophyta</taxon>
        <taxon>Embryophyta</taxon>
        <taxon>Tracheophyta</taxon>
        <taxon>Spermatophyta</taxon>
        <taxon>Magnoliopsida</taxon>
        <taxon>Liliopsida</taxon>
        <taxon>Poales</taxon>
        <taxon>Poaceae</taxon>
        <taxon>PACMAD clade</taxon>
        <taxon>Panicoideae</taxon>
        <taxon>Panicodae</taxon>
        <taxon>Paniceae</taxon>
        <taxon>Melinidinae</taxon>
        <taxon>Urochloa</taxon>
    </lineage>
</organism>
<evidence type="ECO:0000313" key="3">
    <source>
        <dbReference type="Proteomes" id="UP001497457"/>
    </source>
</evidence>
<proteinExistence type="predicted"/>
<dbReference type="EMBL" id="OZ075113">
    <property type="protein sequence ID" value="CAL5019472.1"/>
    <property type="molecule type" value="Genomic_DNA"/>
</dbReference>
<name>A0ABC9CFL1_9POAL</name>
<gene>
    <name evidence="2" type="ORF">URODEC1_LOCUS74778</name>
</gene>
<evidence type="ECO:0000313" key="2">
    <source>
        <dbReference type="EMBL" id="CAL5019472.1"/>
    </source>
</evidence>
<dbReference type="AlphaFoldDB" id="A0ABC9CFL1"/>
<keyword evidence="3" id="KW-1185">Reference proteome</keyword>
<dbReference type="Proteomes" id="UP001497457">
    <property type="component" value="Chromosome 3rd"/>
</dbReference>